<dbReference type="PANTHER" id="PTHR36113">
    <property type="entry name" value="LYASE, PUTATIVE-RELATED-RELATED"/>
    <property type="match status" value="1"/>
</dbReference>
<evidence type="ECO:0000313" key="3">
    <source>
        <dbReference type="EMBL" id="MBI6119117.1"/>
    </source>
</evidence>
<dbReference type="InterPro" id="IPR037523">
    <property type="entry name" value="VOC_core"/>
</dbReference>
<dbReference type="Gene3D" id="3.10.180.10">
    <property type="entry name" value="2,3-Dihydroxybiphenyl 1,2-Dioxygenase, domain 1"/>
    <property type="match status" value="1"/>
</dbReference>
<gene>
    <name evidence="3" type="ORF">I6U50_03675</name>
</gene>
<evidence type="ECO:0000313" key="4">
    <source>
        <dbReference type="Proteomes" id="UP000635665"/>
    </source>
</evidence>
<keyword evidence="1" id="KW-0479">Metal-binding</keyword>
<evidence type="ECO:0000256" key="1">
    <source>
        <dbReference type="ARBA" id="ARBA00022723"/>
    </source>
</evidence>
<dbReference type="InterPro" id="IPR029068">
    <property type="entry name" value="Glyas_Bleomycin-R_OHBP_Dase"/>
</dbReference>
<reference evidence="3 4" key="1">
    <citation type="submission" date="2020-12" db="EMBL/GenBank/DDBJ databases">
        <title>Salegentibacter orientalis sp. nov., isolated from costal sediment.</title>
        <authorList>
            <person name="Lian F.-B."/>
        </authorList>
    </citation>
    <scope>NUCLEOTIDE SEQUENCE [LARGE SCALE GENOMIC DNA]</scope>
    <source>
        <strain evidence="3 4">F60176</strain>
    </source>
</reference>
<organism evidence="3 4">
    <name type="scientific">Salegentibacter maritimus</name>
    <dbReference type="NCBI Taxonomy" id="2794347"/>
    <lineage>
        <taxon>Bacteria</taxon>
        <taxon>Pseudomonadati</taxon>
        <taxon>Bacteroidota</taxon>
        <taxon>Flavobacteriia</taxon>
        <taxon>Flavobacteriales</taxon>
        <taxon>Flavobacteriaceae</taxon>
        <taxon>Salegentibacter</taxon>
    </lineage>
</organism>
<feature type="domain" description="VOC" evidence="2">
    <location>
        <begin position="1"/>
        <end position="116"/>
    </location>
</feature>
<dbReference type="RefSeq" id="WP_198637894.1">
    <property type="nucleotide sequence ID" value="NZ_JAEHNY010000003.1"/>
</dbReference>
<dbReference type="Pfam" id="PF00903">
    <property type="entry name" value="Glyoxalase"/>
    <property type="match status" value="1"/>
</dbReference>
<evidence type="ECO:0000259" key="2">
    <source>
        <dbReference type="PROSITE" id="PS51819"/>
    </source>
</evidence>
<dbReference type="InterPro" id="IPR051332">
    <property type="entry name" value="Fosfomycin_Res_Enzymes"/>
</dbReference>
<dbReference type="SUPFAM" id="SSF54593">
    <property type="entry name" value="Glyoxalase/Bleomycin resistance protein/Dihydroxybiphenyl dioxygenase"/>
    <property type="match status" value="1"/>
</dbReference>
<accession>A0ABS0TDS0</accession>
<sequence length="117" mass="13736">MRRIVPNIYSNDLEKSKQFYTEFLKMDLAMDMGWILTFVSKENKTAQISIFKNENNKPLDNSAIFLSIELSDIDQWYEEAKNRGIEIVYPIANESWGVRRFFVKDPNGLTINLLTHL</sequence>
<keyword evidence="4" id="KW-1185">Reference proteome</keyword>
<protein>
    <submittedName>
        <fullName evidence="3">VOC family protein</fullName>
    </submittedName>
</protein>
<name>A0ABS0TDS0_9FLAO</name>
<dbReference type="Proteomes" id="UP000635665">
    <property type="component" value="Unassembled WGS sequence"/>
</dbReference>
<dbReference type="InterPro" id="IPR004360">
    <property type="entry name" value="Glyas_Fos-R_dOase_dom"/>
</dbReference>
<dbReference type="PANTHER" id="PTHR36113:SF6">
    <property type="entry name" value="FOSFOMYCIN RESISTANCE PROTEIN FOSX"/>
    <property type="match status" value="1"/>
</dbReference>
<comment type="caution">
    <text evidence="3">The sequence shown here is derived from an EMBL/GenBank/DDBJ whole genome shotgun (WGS) entry which is preliminary data.</text>
</comment>
<dbReference type="EMBL" id="JAEHNY010000003">
    <property type="protein sequence ID" value="MBI6119117.1"/>
    <property type="molecule type" value="Genomic_DNA"/>
</dbReference>
<dbReference type="PROSITE" id="PS51819">
    <property type="entry name" value="VOC"/>
    <property type="match status" value="1"/>
</dbReference>
<proteinExistence type="predicted"/>